<dbReference type="Proteomes" id="UP000801428">
    <property type="component" value="Unassembled WGS sequence"/>
</dbReference>
<feature type="coiled-coil region" evidence="1">
    <location>
        <begin position="846"/>
        <end position="873"/>
    </location>
</feature>
<gene>
    <name evidence="3" type="primary">TRS31_1</name>
    <name evidence="3" type="ORF">E8E13_001007</name>
</gene>
<dbReference type="Gene3D" id="1.20.930.10">
    <property type="entry name" value="Conserved domain common to transcription factors TFIIS, elongin A, CRSP70"/>
    <property type="match status" value="1"/>
</dbReference>
<sequence length="1006" mass="112661">MATDPPGPLGGLPSSLAGMLSKRARPDVKMMEEYLDYVIAHEDSTTQEEMQGLGGINQLTAFQVRGFRRDLMMYRKQPKESNRILRILRRLKSKHITENVLYDTAIEGALYLLYHHDNVQVRDAAMSLTNQWMTQYPGSERVARFIKDGADKEQAEEDYESNIGLIKDMEMVAMALQTSYEESSGEGEITGSPNPEGHTAAVQHEESDTTSANSAHVSKLCCDTPETCHGDGREPAVKSLIKVLGTICTNTSAIVEDGTISPQPGPDSTPYALFPRIRPDFTYRSSEVQSNSFEPIRSAVDLVSATRYYIGLDDRTLELLRPALERTYEITAKRFDFAGTTGASMQTLRACSAVTQQHLDKKNAALSELYEQATICEQTGEQEAISAAHESLMKDKAKLERDLQKQGAELERVTRLHQQLKTDIFISVMFPLNQIMNAIGGTNTETRSLFGTGAKAGVTTIKDFESGIKSLSNDLIATKKQLAKLKSEHSTVTAQYIQSQQAHAELKKTLASERSKMNNKYYKDTEARVESLMQQSKAELAEAKAKSRQYEAVMTDRNRLQDELQKVTSENERQRVAKIKFDLRFKDLKEKEQATQQGYEQMCQQKAEADLRAAILEADNLALQAKIRELSLSRSYFQAVQSDLTFAVKMSYGLASLFGKAEVEIAPSQEVLLAANMLAVTTPQDDCEHGGVALPASETIGSSDGDTSLLFGIQINTCAEDTIKSLQEDLDRAQREVSHYKKAYEGLERRTCKTAMSNIDLPAELTRRMRKLESEFQRQQIENKQLRGSLKVAESEVATLQHEVASQKDKIKGAGRKVRNAKEVAGKSDEIAKHAVHNKQLRVSSERKMKDERNEALAKVASLTKRCDELQSDLLEETSGRPHLRKINDSSDEAVAVIPIEVTVLRSHFIRLFADFESYQLSITEEMQRWYDGWKKGKDGIHQSVFAYLSSDKSDKARLHYEKLYGDMVGLVDGHEQTGAEHDGPRSKHSLETTCRKAEERHNSQD</sequence>
<feature type="region of interest" description="Disordered" evidence="2">
    <location>
        <begin position="181"/>
        <end position="213"/>
    </location>
</feature>
<feature type="coiled-coil region" evidence="1">
    <location>
        <begin position="389"/>
        <end position="416"/>
    </location>
</feature>
<feature type="coiled-coil region" evidence="1">
    <location>
        <begin position="522"/>
        <end position="577"/>
    </location>
</feature>
<dbReference type="SUPFAM" id="SSF47676">
    <property type="entry name" value="Conserved domain common to transcription factors TFIIS, elongin A, CRSP70"/>
    <property type="match status" value="1"/>
</dbReference>
<dbReference type="OrthoDB" id="3796753at2759"/>
<keyword evidence="1" id="KW-0175">Coiled coil</keyword>
<evidence type="ECO:0000313" key="3">
    <source>
        <dbReference type="EMBL" id="KAF2997048.1"/>
    </source>
</evidence>
<accession>A0A9P4W3N2</accession>
<feature type="compositionally biased region" description="Low complexity" evidence="2">
    <location>
        <begin position="181"/>
        <end position="192"/>
    </location>
</feature>
<proteinExistence type="predicted"/>
<evidence type="ECO:0000256" key="2">
    <source>
        <dbReference type="SAM" id="MobiDB-lite"/>
    </source>
</evidence>
<feature type="coiled-coil region" evidence="1">
    <location>
        <begin position="716"/>
        <end position="810"/>
    </location>
</feature>
<dbReference type="EMBL" id="SWKU01000024">
    <property type="protein sequence ID" value="KAF2997048.1"/>
    <property type="molecule type" value="Genomic_DNA"/>
</dbReference>
<name>A0A9P4W3N2_CURKU</name>
<comment type="caution">
    <text evidence="3">The sequence shown here is derived from an EMBL/GenBank/DDBJ whole genome shotgun (WGS) entry which is preliminary data.</text>
</comment>
<keyword evidence="4" id="KW-1185">Reference proteome</keyword>
<evidence type="ECO:0000313" key="4">
    <source>
        <dbReference type="Proteomes" id="UP000801428"/>
    </source>
</evidence>
<feature type="region of interest" description="Disordered" evidence="2">
    <location>
        <begin position="975"/>
        <end position="1006"/>
    </location>
</feature>
<protein>
    <submittedName>
        <fullName evidence="3">TRAPP subunit trs31</fullName>
    </submittedName>
</protein>
<organism evidence="3 4">
    <name type="scientific">Curvularia kusanoi</name>
    <name type="common">Cochliobolus kusanoi</name>
    <dbReference type="NCBI Taxonomy" id="90978"/>
    <lineage>
        <taxon>Eukaryota</taxon>
        <taxon>Fungi</taxon>
        <taxon>Dikarya</taxon>
        <taxon>Ascomycota</taxon>
        <taxon>Pezizomycotina</taxon>
        <taxon>Dothideomycetes</taxon>
        <taxon>Pleosporomycetidae</taxon>
        <taxon>Pleosporales</taxon>
        <taxon>Pleosporineae</taxon>
        <taxon>Pleosporaceae</taxon>
        <taxon>Curvularia</taxon>
    </lineage>
</organism>
<dbReference type="AlphaFoldDB" id="A0A9P4W3N2"/>
<dbReference type="InterPro" id="IPR035441">
    <property type="entry name" value="TFIIS/LEDGF_dom_sf"/>
</dbReference>
<reference evidence="3" key="1">
    <citation type="submission" date="2019-04" db="EMBL/GenBank/DDBJ databases">
        <title>Sequencing of skin fungus with MAO and IRED activity.</title>
        <authorList>
            <person name="Marsaioli A.J."/>
            <person name="Bonatto J.M.C."/>
            <person name="Reis Junior O."/>
        </authorList>
    </citation>
    <scope>NUCLEOTIDE SEQUENCE</scope>
    <source>
        <strain evidence="3">30M1</strain>
    </source>
</reference>
<evidence type="ECO:0000256" key="1">
    <source>
        <dbReference type="SAM" id="Coils"/>
    </source>
</evidence>